<organism evidence="2 3">
    <name type="scientific">Astathelohania contejeani</name>
    <dbReference type="NCBI Taxonomy" id="164912"/>
    <lineage>
        <taxon>Eukaryota</taxon>
        <taxon>Fungi</taxon>
        <taxon>Fungi incertae sedis</taxon>
        <taxon>Microsporidia</taxon>
        <taxon>Astathelohaniidae</taxon>
        <taxon>Astathelohania</taxon>
    </lineage>
</organism>
<gene>
    <name evidence="2" type="primary">COF1</name>
    <name evidence="2" type="ORF">TCON_0441</name>
</gene>
<accession>A0ABQ7I1P9</accession>
<sequence length="156" mass="18024">MEEQQKGYDQVKKNVENVTNKMAFYTIFNIPEIQSVELQVIKTLEHDTPGDMRSTPSPERLKEVFDDCLASMDFSECYYIVYDFGFYRSPGEYRNMVCLISYIPEGSCAIKKKFVYSSTAVKLADSLRIQKHVSFNSKDDFTYDAMIKACASHKKN</sequence>
<reference evidence="2 3" key="1">
    <citation type="submission" date="2019-01" db="EMBL/GenBank/DDBJ databases">
        <title>Genomes sequencing and comparative genomics of infectious freshwater microsporidia, Cucumispora dikerogammari and Thelohania contejeani.</title>
        <authorList>
            <person name="Cormier A."/>
            <person name="Giraud I."/>
            <person name="Wattier R."/>
            <person name="Teixeira M."/>
            <person name="Grandjean F."/>
            <person name="Rigaud T."/>
            <person name="Cordaux R."/>
        </authorList>
    </citation>
    <scope>NUCLEOTIDE SEQUENCE [LARGE SCALE GENOMIC DNA]</scope>
    <source>
        <strain evidence="2">T1</strain>
        <tissue evidence="2">Spores</tissue>
    </source>
</reference>
<comment type="caution">
    <text evidence="2">The sequence shown here is derived from an EMBL/GenBank/DDBJ whole genome shotgun (WGS) entry which is preliminary data.</text>
</comment>
<dbReference type="Pfam" id="PF00241">
    <property type="entry name" value="Cofilin_ADF"/>
    <property type="match status" value="1"/>
</dbReference>
<keyword evidence="3" id="KW-1185">Reference proteome</keyword>
<dbReference type="EMBL" id="SBIQ01000016">
    <property type="protein sequence ID" value="KAF7684387.1"/>
    <property type="molecule type" value="Genomic_DNA"/>
</dbReference>
<name>A0ABQ7I1P9_9MICR</name>
<dbReference type="SUPFAM" id="SSF55753">
    <property type="entry name" value="Actin depolymerizing proteins"/>
    <property type="match status" value="1"/>
</dbReference>
<evidence type="ECO:0000313" key="3">
    <source>
        <dbReference type="Proteomes" id="UP001516464"/>
    </source>
</evidence>
<dbReference type="InterPro" id="IPR002108">
    <property type="entry name" value="ADF-H"/>
</dbReference>
<dbReference type="PROSITE" id="PS51263">
    <property type="entry name" value="ADF_H"/>
    <property type="match status" value="1"/>
</dbReference>
<evidence type="ECO:0000313" key="2">
    <source>
        <dbReference type="EMBL" id="KAF7684387.1"/>
    </source>
</evidence>
<proteinExistence type="predicted"/>
<feature type="domain" description="ADF-H" evidence="1">
    <location>
        <begin position="1"/>
        <end position="151"/>
    </location>
</feature>
<evidence type="ECO:0000259" key="1">
    <source>
        <dbReference type="PROSITE" id="PS51263"/>
    </source>
</evidence>
<dbReference type="Proteomes" id="UP001516464">
    <property type="component" value="Unassembled WGS sequence"/>
</dbReference>
<protein>
    <submittedName>
        <fullName evidence="2">Cofilin</fullName>
    </submittedName>
</protein>
<dbReference type="Gene3D" id="3.40.20.10">
    <property type="entry name" value="Severin"/>
    <property type="match status" value="1"/>
</dbReference>
<dbReference type="InterPro" id="IPR029006">
    <property type="entry name" value="ADF-H/Gelsolin-like_dom_sf"/>
</dbReference>